<organism evidence="11 12">
    <name type="scientific">candidate division WOR-1 bacterium RIFCSPLOWO2_02_FULL_46_20</name>
    <dbReference type="NCBI Taxonomy" id="1802567"/>
    <lineage>
        <taxon>Bacteria</taxon>
        <taxon>Bacillati</taxon>
        <taxon>Saganbacteria</taxon>
    </lineage>
</organism>
<dbReference type="GO" id="GO:0006352">
    <property type="term" value="P:DNA-templated transcription initiation"/>
    <property type="evidence" value="ECO:0007669"/>
    <property type="project" value="InterPro"/>
</dbReference>
<dbReference type="AlphaFoldDB" id="A0A1F4RBA9"/>
<dbReference type="PROSITE" id="PS50044">
    <property type="entry name" value="SIGMA54_3"/>
    <property type="match status" value="1"/>
</dbReference>
<evidence type="ECO:0000313" key="12">
    <source>
        <dbReference type="Proteomes" id="UP000176938"/>
    </source>
</evidence>
<dbReference type="NCBIfam" id="TIGR02395">
    <property type="entry name" value="rpoN_sigma"/>
    <property type="match status" value="1"/>
</dbReference>
<dbReference type="GO" id="GO:0000428">
    <property type="term" value="C:DNA-directed RNA polymerase complex"/>
    <property type="evidence" value="ECO:0007669"/>
    <property type="project" value="UniProtKB-KW"/>
</dbReference>
<dbReference type="Pfam" id="PF04552">
    <property type="entry name" value="Sigma54_DBD"/>
    <property type="match status" value="1"/>
</dbReference>
<dbReference type="GO" id="GO:0016779">
    <property type="term" value="F:nucleotidyltransferase activity"/>
    <property type="evidence" value="ECO:0007669"/>
    <property type="project" value="UniProtKB-KW"/>
</dbReference>
<dbReference type="PRINTS" id="PR00045">
    <property type="entry name" value="SIGMA54FCT"/>
</dbReference>
<dbReference type="GO" id="GO:0001216">
    <property type="term" value="F:DNA-binding transcription activator activity"/>
    <property type="evidence" value="ECO:0007669"/>
    <property type="project" value="InterPro"/>
</dbReference>
<dbReference type="InterPro" id="IPR007046">
    <property type="entry name" value="RNA_pol_sigma_54_core-bd"/>
</dbReference>
<dbReference type="GO" id="GO:0016987">
    <property type="term" value="F:sigma factor activity"/>
    <property type="evidence" value="ECO:0007669"/>
    <property type="project" value="UniProtKB-KW"/>
</dbReference>
<dbReference type="Pfam" id="PF04963">
    <property type="entry name" value="Sigma54_CBD"/>
    <property type="match status" value="1"/>
</dbReference>
<dbReference type="PANTHER" id="PTHR32248:SF4">
    <property type="entry name" value="RNA POLYMERASE SIGMA-54 FACTOR"/>
    <property type="match status" value="1"/>
</dbReference>
<keyword evidence="3" id="KW-0808">Transferase</keyword>
<keyword evidence="7" id="KW-0238">DNA-binding</keyword>
<dbReference type="InterPro" id="IPR038709">
    <property type="entry name" value="RpoN_core-bd_sf"/>
</dbReference>
<accession>A0A1F4RBA9</accession>
<keyword evidence="4" id="KW-0548">Nucleotidyltransferase</keyword>
<evidence type="ECO:0000256" key="5">
    <source>
        <dbReference type="ARBA" id="ARBA00023015"/>
    </source>
</evidence>
<comment type="similarity">
    <text evidence="1">Belongs to the sigma-54 factor family.</text>
</comment>
<dbReference type="PIRSF" id="PIRSF000774">
    <property type="entry name" value="RpoN"/>
    <property type="match status" value="1"/>
</dbReference>
<sequence length="450" mass="51327">MIELNVQHDLKMSLELALSPRLLQMLKVLSLPYNELVDKIIQETEENPVLEVERQDEYAEFIKYLASDKKIKNQIDFTEMPGLENIGNVEKSLEDHLLEQLELEDLEGLHYKIAKSIIENIDNFGFVINYTKLREKIMKEFAVSRPTVDKVLKIIQTFEPDGVGARNLKECLLIQINEYHFDNKALQQVLSQAVENHLEDLAQDNYKKIAGALGLTENGVVEIKNFLKNNLNANPASAFGGENRHVIPSFAVEKADSGYKLINLETRYGPTINISDYYLKMLNNPKTDEKTREFLKAKLKTAKNLIEDFAKRGETLQKIVRRIVDSQEEFLSRGIIWLRPLAQKELADEFGLHPSTISRTVAAKYIQTPQGLFPLKALCPRGPKGLTVIRIKALLAGIVKNEAKAKPLTDAQIMVIMKQQGAKIDRRTVAYYRKELKIPSSSERQCHEKE</sequence>
<gene>
    <name evidence="11" type="ORF">A3H38_05680</name>
</gene>
<protein>
    <submittedName>
        <fullName evidence="11">RNA polymerase sigma-54 factor</fullName>
    </submittedName>
</protein>
<evidence type="ECO:0000256" key="6">
    <source>
        <dbReference type="ARBA" id="ARBA00023082"/>
    </source>
</evidence>
<dbReference type="InterPro" id="IPR000394">
    <property type="entry name" value="RNA_pol_sigma_54"/>
</dbReference>
<comment type="caution">
    <text evidence="11">The sequence shown here is derived from an EMBL/GenBank/DDBJ whole genome shotgun (WGS) entry which is preliminary data.</text>
</comment>
<dbReference type="GO" id="GO:0003677">
    <property type="term" value="F:DNA binding"/>
    <property type="evidence" value="ECO:0007669"/>
    <property type="project" value="UniProtKB-KW"/>
</dbReference>
<evidence type="ECO:0000256" key="4">
    <source>
        <dbReference type="ARBA" id="ARBA00022695"/>
    </source>
</evidence>
<feature type="domain" description="RNA polymerase sigma factor 54 core-binding" evidence="10">
    <location>
        <begin position="84"/>
        <end position="278"/>
    </location>
</feature>
<dbReference type="Pfam" id="PF00309">
    <property type="entry name" value="Sigma54_AID"/>
    <property type="match status" value="1"/>
</dbReference>
<keyword evidence="2" id="KW-0240">DNA-directed RNA polymerase</keyword>
<name>A0A1F4RBA9_UNCSA</name>
<evidence type="ECO:0000256" key="8">
    <source>
        <dbReference type="ARBA" id="ARBA00023163"/>
    </source>
</evidence>
<evidence type="ECO:0000259" key="9">
    <source>
        <dbReference type="Pfam" id="PF04552"/>
    </source>
</evidence>
<evidence type="ECO:0000256" key="2">
    <source>
        <dbReference type="ARBA" id="ARBA00022478"/>
    </source>
</evidence>
<dbReference type="Gene3D" id="1.10.10.60">
    <property type="entry name" value="Homeodomain-like"/>
    <property type="match status" value="1"/>
</dbReference>
<reference evidence="11 12" key="1">
    <citation type="journal article" date="2016" name="Nat. Commun.">
        <title>Thousands of microbial genomes shed light on interconnected biogeochemical processes in an aquifer system.</title>
        <authorList>
            <person name="Anantharaman K."/>
            <person name="Brown C.T."/>
            <person name="Hug L.A."/>
            <person name="Sharon I."/>
            <person name="Castelle C.J."/>
            <person name="Probst A.J."/>
            <person name="Thomas B.C."/>
            <person name="Singh A."/>
            <person name="Wilkins M.J."/>
            <person name="Karaoz U."/>
            <person name="Brodie E.L."/>
            <person name="Williams K.H."/>
            <person name="Hubbard S.S."/>
            <person name="Banfield J.F."/>
        </authorList>
    </citation>
    <scope>NUCLEOTIDE SEQUENCE [LARGE SCALE GENOMIC DNA]</scope>
</reference>
<evidence type="ECO:0000256" key="3">
    <source>
        <dbReference type="ARBA" id="ARBA00022679"/>
    </source>
</evidence>
<dbReference type="InterPro" id="IPR007634">
    <property type="entry name" value="RNA_pol_sigma_54_DNA-bd"/>
</dbReference>
<keyword evidence="8" id="KW-0804">Transcription</keyword>
<evidence type="ECO:0000256" key="1">
    <source>
        <dbReference type="ARBA" id="ARBA00008798"/>
    </source>
</evidence>
<evidence type="ECO:0000256" key="7">
    <source>
        <dbReference type="ARBA" id="ARBA00023125"/>
    </source>
</evidence>
<dbReference type="Proteomes" id="UP000176938">
    <property type="component" value="Unassembled WGS sequence"/>
</dbReference>
<dbReference type="Gene3D" id="1.10.10.1330">
    <property type="entry name" value="RNA polymerase sigma-54 factor, core-binding domain"/>
    <property type="match status" value="1"/>
</dbReference>
<evidence type="ECO:0000313" key="11">
    <source>
        <dbReference type="EMBL" id="OGC05457.1"/>
    </source>
</evidence>
<evidence type="ECO:0000259" key="10">
    <source>
        <dbReference type="Pfam" id="PF04963"/>
    </source>
</evidence>
<proteinExistence type="inferred from homology"/>
<feature type="domain" description="RNA polymerase sigma factor 54 DNA-binding" evidence="9">
    <location>
        <begin position="293"/>
        <end position="445"/>
    </location>
</feature>
<keyword evidence="5" id="KW-0805">Transcription regulation</keyword>
<dbReference type="EMBL" id="METP01000040">
    <property type="protein sequence ID" value="OGC05457.1"/>
    <property type="molecule type" value="Genomic_DNA"/>
</dbReference>
<keyword evidence="6" id="KW-0731">Sigma factor</keyword>
<dbReference type="PANTHER" id="PTHR32248">
    <property type="entry name" value="RNA POLYMERASE SIGMA-54 FACTOR"/>
    <property type="match status" value="1"/>
</dbReference>